<evidence type="ECO:0000256" key="7">
    <source>
        <dbReference type="PIRSR" id="PIRSR001589-2"/>
    </source>
</evidence>
<keyword evidence="9" id="KW-0436">Ligase</keyword>
<dbReference type="Proteomes" id="UP000590524">
    <property type="component" value="Unassembled WGS sequence"/>
</dbReference>
<evidence type="ECO:0000256" key="1">
    <source>
        <dbReference type="ARBA" id="ARBA00005187"/>
    </source>
</evidence>
<evidence type="ECO:0000256" key="5">
    <source>
        <dbReference type="ARBA" id="ARBA00022840"/>
    </source>
</evidence>
<evidence type="ECO:0000259" key="8">
    <source>
        <dbReference type="PROSITE" id="PS51278"/>
    </source>
</evidence>
<keyword evidence="5 7" id="KW-0067">ATP-binding</keyword>
<name>A0A7W6LQI4_9SPHN</name>
<keyword evidence="4 7" id="KW-0547">Nucleotide-binding</keyword>
<evidence type="ECO:0000256" key="2">
    <source>
        <dbReference type="ARBA" id="ARBA00005752"/>
    </source>
</evidence>
<dbReference type="PIRSF" id="PIRSF001589">
    <property type="entry name" value="Asn_synthetase_glu-h"/>
    <property type="match status" value="1"/>
</dbReference>
<dbReference type="PROSITE" id="PS51278">
    <property type="entry name" value="GATASE_TYPE_2"/>
    <property type="match status" value="1"/>
</dbReference>
<dbReference type="PANTHER" id="PTHR43284:SF1">
    <property type="entry name" value="ASPARAGINE SYNTHETASE"/>
    <property type="match status" value="1"/>
</dbReference>
<gene>
    <name evidence="9" type="ORF">GGQ90_002131</name>
</gene>
<feature type="binding site" evidence="7">
    <location>
        <position position="87"/>
    </location>
    <ligand>
        <name>L-glutamine</name>
        <dbReference type="ChEBI" id="CHEBI:58359"/>
    </ligand>
</feature>
<dbReference type="SUPFAM" id="SSF52402">
    <property type="entry name" value="Adenine nucleotide alpha hydrolases-like"/>
    <property type="match status" value="1"/>
</dbReference>
<dbReference type="Pfam" id="PF00733">
    <property type="entry name" value="Asn_synthase"/>
    <property type="match status" value="1"/>
</dbReference>
<dbReference type="EMBL" id="JACIEU010000007">
    <property type="protein sequence ID" value="MBB4148352.1"/>
    <property type="molecule type" value="Genomic_DNA"/>
</dbReference>
<dbReference type="Pfam" id="PF13537">
    <property type="entry name" value="GATase_7"/>
    <property type="match status" value="1"/>
</dbReference>
<dbReference type="Gene3D" id="3.40.50.620">
    <property type="entry name" value="HUPs"/>
    <property type="match status" value="2"/>
</dbReference>
<evidence type="ECO:0000256" key="4">
    <source>
        <dbReference type="ARBA" id="ARBA00022741"/>
    </source>
</evidence>
<accession>A0A7W6LQI4</accession>
<dbReference type="CDD" id="cd01991">
    <property type="entry name" value="Asn_synthase_B_C"/>
    <property type="match status" value="1"/>
</dbReference>
<evidence type="ECO:0000313" key="9">
    <source>
        <dbReference type="EMBL" id="MBB4148352.1"/>
    </source>
</evidence>
<dbReference type="Gene3D" id="3.60.20.10">
    <property type="entry name" value="Glutamine Phosphoribosylpyrophosphate, subunit 1, domain 1"/>
    <property type="match status" value="1"/>
</dbReference>
<organism evidence="9 10">
    <name type="scientific">Sphingobium scionense</name>
    <dbReference type="NCBI Taxonomy" id="1404341"/>
    <lineage>
        <taxon>Bacteria</taxon>
        <taxon>Pseudomonadati</taxon>
        <taxon>Pseudomonadota</taxon>
        <taxon>Alphaproteobacteria</taxon>
        <taxon>Sphingomonadales</taxon>
        <taxon>Sphingomonadaceae</taxon>
        <taxon>Sphingobium</taxon>
    </lineage>
</organism>
<dbReference type="InterPro" id="IPR051786">
    <property type="entry name" value="ASN_synthetase/amidase"/>
</dbReference>
<dbReference type="InterPro" id="IPR006426">
    <property type="entry name" value="Asn_synth_AEB"/>
</dbReference>
<comment type="similarity">
    <text evidence="2">Belongs to the asparagine synthetase family.</text>
</comment>
<dbReference type="SUPFAM" id="SSF56235">
    <property type="entry name" value="N-terminal nucleophile aminohydrolases (Ntn hydrolases)"/>
    <property type="match status" value="1"/>
</dbReference>
<evidence type="ECO:0000256" key="6">
    <source>
        <dbReference type="ARBA" id="ARBA00048741"/>
    </source>
</evidence>
<comment type="caution">
    <text evidence="9">The sequence shown here is derived from an EMBL/GenBank/DDBJ whole genome shotgun (WGS) entry which is preliminary data.</text>
</comment>
<sequence>MTAFAALFHRDGRPADRWPNSGLASLRQRGVSHVARNGPVMLAGTDMEAPYPDTARPVLIVAADVRLDNRTEIESRLGLPPYPHLPDASLIAALYDRYGQDCTAYLLGDFAFLLWDEKERTLFGARDHSGVRPFYYHSTPRLFMAATTIGTLLQSGVSPAIDDAGIADFVAGAVADTTSTLYRHIRRLPPGHNILVTEGDVRIQRYWELTPQAPPPEKDWTDHFRHLFEQAVACRMADASTGVLLSGGLDSSSIAMTASRIGEAHDRPPLPSLSMTFDATPGWSDGPFLQSVVQAGRFPAQYLPSDDHDPLRDIDTTLDEQAGLYLAYNHGASRRLYHHAGRAGITSLLDGHGGDEVVSHGFGRLNELAMAHRWASLWRESNGVARLFGGSTWHVAAPHLDHVMAIRKIRQRWRRMSGSSLAVSPGPDFTTALVAPDLARRTAIRARQEAIAPSRSAYQTEQQRHLAILTGPHQPYAFEILDRAAAAAGIELLFPFYDRRLVDFCLSLPSNAKLAKGYPRAILRDAMAGTLPEPVRLRRDKFDFTGQFRAGMARHRTHLQSVLDGQADMLAPYLDLSVARAAIARLDQGDAGGTTPLFAAWRIALLGRWLARSADSIPETVSACGRTR</sequence>
<reference evidence="9 10" key="1">
    <citation type="submission" date="2020-08" db="EMBL/GenBank/DDBJ databases">
        <title>Genomic Encyclopedia of Type Strains, Phase IV (KMG-IV): sequencing the most valuable type-strain genomes for metagenomic binning, comparative biology and taxonomic classification.</title>
        <authorList>
            <person name="Goeker M."/>
        </authorList>
    </citation>
    <scope>NUCLEOTIDE SEQUENCE [LARGE SCALE GENOMIC DNA]</scope>
    <source>
        <strain evidence="9 10">DSM 19371</strain>
    </source>
</reference>
<dbReference type="InterPro" id="IPR017932">
    <property type="entry name" value="GATase_2_dom"/>
</dbReference>
<feature type="binding site" evidence="7">
    <location>
        <position position="244"/>
    </location>
    <ligand>
        <name>ATP</name>
        <dbReference type="ChEBI" id="CHEBI:30616"/>
    </ligand>
</feature>
<dbReference type="InterPro" id="IPR014729">
    <property type="entry name" value="Rossmann-like_a/b/a_fold"/>
</dbReference>
<dbReference type="GO" id="GO:0006529">
    <property type="term" value="P:asparagine biosynthetic process"/>
    <property type="evidence" value="ECO:0007669"/>
    <property type="project" value="InterPro"/>
</dbReference>
<dbReference type="EC" id="6.3.5.4" evidence="3"/>
<comment type="pathway">
    <text evidence="1">Amino-acid biosynthesis; L-asparagine biosynthesis; L-asparagine from L-aspartate (L-Gln route): step 1/1.</text>
</comment>
<dbReference type="InterPro" id="IPR001962">
    <property type="entry name" value="Asn_synthase"/>
</dbReference>
<dbReference type="AlphaFoldDB" id="A0A7W6LQI4"/>
<protein>
    <recommendedName>
        <fullName evidence="3">asparagine synthase (glutamine-hydrolyzing)</fullName>
        <ecNumber evidence="3">6.3.5.4</ecNumber>
    </recommendedName>
</protein>
<comment type="catalytic activity">
    <reaction evidence="6">
        <text>L-aspartate + L-glutamine + ATP + H2O = L-asparagine + L-glutamate + AMP + diphosphate + H(+)</text>
        <dbReference type="Rhea" id="RHEA:12228"/>
        <dbReference type="ChEBI" id="CHEBI:15377"/>
        <dbReference type="ChEBI" id="CHEBI:15378"/>
        <dbReference type="ChEBI" id="CHEBI:29985"/>
        <dbReference type="ChEBI" id="CHEBI:29991"/>
        <dbReference type="ChEBI" id="CHEBI:30616"/>
        <dbReference type="ChEBI" id="CHEBI:33019"/>
        <dbReference type="ChEBI" id="CHEBI:58048"/>
        <dbReference type="ChEBI" id="CHEBI:58359"/>
        <dbReference type="ChEBI" id="CHEBI:456215"/>
        <dbReference type="EC" id="6.3.5.4"/>
    </reaction>
</comment>
<dbReference type="GO" id="GO:0004066">
    <property type="term" value="F:asparagine synthase (glutamine-hydrolyzing) activity"/>
    <property type="evidence" value="ECO:0007669"/>
    <property type="project" value="UniProtKB-EC"/>
</dbReference>
<keyword evidence="10" id="KW-1185">Reference proteome</keyword>
<proteinExistence type="inferred from homology"/>
<evidence type="ECO:0000313" key="10">
    <source>
        <dbReference type="Proteomes" id="UP000590524"/>
    </source>
</evidence>
<dbReference type="InterPro" id="IPR029055">
    <property type="entry name" value="Ntn_hydrolases_N"/>
</dbReference>
<dbReference type="RefSeq" id="WP_246428202.1">
    <property type="nucleotide sequence ID" value="NZ_JACIEU010000007.1"/>
</dbReference>
<evidence type="ECO:0000256" key="3">
    <source>
        <dbReference type="ARBA" id="ARBA00012737"/>
    </source>
</evidence>
<dbReference type="PANTHER" id="PTHR43284">
    <property type="entry name" value="ASPARAGINE SYNTHETASE (GLUTAMINE-HYDROLYZING)"/>
    <property type="match status" value="1"/>
</dbReference>
<feature type="domain" description="Glutamine amidotransferase type-2" evidence="8">
    <location>
        <begin position="1"/>
        <end position="199"/>
    </location>
</feature>
<dbReference type="GO" id="GO:0005524">
    <property type="term" value="F:ATP binding"/>
    <property type="evidence" value="ECO:0007669"/>
    <property type="project" value="UniProtKB-KW"/>
</dbReference>